<proteinExistence type="inferred from homology"/>
<keyword evidence="5 8" id="KW-0378">Hydrolase</keyword>
<evidence type="ECO:0000313" key="10">
    <source>
        <dbReference type="Proteomes" id="UP000183255"/>
    </source>
</evidence>
<dbReference type="SUPFAM" id="SSF142823">
    <property type="entry name" value="ComB-like"/>
    <property type="match status" value="1"/>
</dbReference>
<keyword evidence="6 8" id="KW-0460">Magnesium</keyword>
<comment type="similarity">
    <text evidence="2 8">Belongs to the ComB family.</text>
</comment>
<evidence type="ECO:0000256" key="1">
    <source>
        <dbReference type="ARBA" id="ARBA00001946"/>
    </source>
</evidence>
<dbReference type="Gene3D" id="3.90.1560.10">
    <property type="entry name" value="ComB-like"/>
    <property type="match status" value="1"/>
</dbReference>
<comment type="catalytic activity">
    <reaction evidence="7 8">
        <text>(2R)-O-phospho-3-sulfolactate + H2O = (2R)-3-sulfolactate + phosphate</text>
        <dbReference type="Rhea" id="RHEA:23416"/>
        <dbReference type="ChEBI" id="CHEBI:15377"/>
        <dbReference type="ChEBI" id="CHEBI:15597"/>
        <dbReference type="ChEBI" id="CHEBI:43474"/>
        <dbReference type="ChEBI" id="CHEBI:58738"/>
        <dbReference type="EC" id="3.1.3.71"/>
    </reaction>
</comment>
<reference evidence="9 10" key="1">
    <citation type="submission" date="2016-10" db="EMBL/GenBank/DDBJ databases">
        <authorList>
            <person name="de Groot N.N."/>
        </authorList>
    </citation>
    <scope>NUCLEOTIDE SEQUENCE [LARGE SCALE GENOMIC DNA]</scope>
    <source>
        <strain evidence="9 10">CGMCC 1.5058</strain>
    </source>
</reference>
<evidence type="ECO:0000256" key="7">
    <source>
        <dbReference type="ARBA" id="ARBA00033711"/>
    </source>
</evidence>
<comment type="cofactor">
    <cofactor evidence="1 8">
        <name>Mg(2+)</name>
        <dbReference type="ChEBI" id="CHEBI:18420"/>
    </cofactor>
</comment>
<dbReference type="GO" id="GO:0050532">
    <property type="term" value="F:2-phosphosulfolactate phosphatase activity"/>
    <property type="evidence" value="ECO:0007669"/>
    <property type="project" value="UniProtKB-UniRule"/>
</dbReference>
<evidence type="ECO:0000256" key="4">
    <source>
        <dbReference type="ARBA" id="ARBA00021948"/>
    </source>
</evidence>
<sequence>MKIDVILTGKEVSQEQVKGTAVVVVDVLRATSVIITALKNGAKSVVPVLSVEEALLTKKKLEQVVLGGERKAQKIEGFDLSNSPLEYTHTAIHDKNVILTTTNGTLAITRSSAAKRVLIGALLNATAVAKEAVGEDTDIIVVNSGTNGQFSMDDFITTGALIHEMLKEKSYELTDIARTSLFIYESHPDLISYVKEAKHYKVLQELHLEEDLAYCFQKDLLKVVPEYKNGVIRLSENVV</sequence>
<protein>
    <recommendedName>
        <fullName evidence="4 8">Probable 2-phosphosulfolactate phosphatase</fullName>
        <ecNumber evidence="3 8">3.1.3.71</ecNumber>
    </recommendedName>
</protein>
<evidence type="ECO:0000256" key="5">
    <source>
        <dbReference type="ARBA" id="ARBA00022801"/>
    </source>
</evidence>
<dbReference type="Pfam" id="PF04029">
    <property type="entry name" value="2-ph_phosp"/>
    <property type="match status" value="1"/>
</dbReference>
<dbReference type="PANTHER" id="PTHR37311">
    <property type="entry name" value="2-PHOSPHOSULFOLACTATE PHOSPHATASE-RELATED"/>
    <property type="match status" value="1"/>
</dbReference>
<name>A0A1G8LXU2_9CLOT</name>
<dbReference type="GO" id="GO:0050545">
    <property type="term" value="F:sulfopyruvate decarboxylase activity"/>
    <property type="evidence" value="ECO:0007669"/>
    <property type="project" value="TreeGrafter"/>
</dbReference>
<dbReference type="Proteomes" id="UP000183255">
    <property type="component" value="Unassembled WGS sequence"/>
</dbReference>
<dbReference type="AlphaFoldDB" id="A0A1G8LXU2"/>
<dbReference type="RefSeq" id="WP_031575071.1">
    <property type="nucleotide sequence ID" value="NZ_FNDZ01000003.1"/>
</dbReference>
<gene>
    <name evidence="8" type="primary">comB</name>
    <name evidence="9" type="ORF">SAMN05421804_103217</name>
</gene>
<dbReference type="HAMAP" id="MF_00490">
    <property type="entry name" value="ComB"/>
    <property type="match status" value="1"/>
</dbReference>
<evidence type="ECO:0000313" key="9">
    <source>
        <dbReference type="EMBL" id="SDI60534.1"/>
    </source>
</evidence>
<dbReference type="PANTHER" id="PTHR37311:SF1">
    <property type="entry name" value="2-PHOSPHOSULFOLACTATE PHOSPHATASE-RELATED"/>
    <property type="match status" value="1"/>
</dbReference>
<organism evidence="9 10">
    <name type="scientific">Proteiniclasticum ruminis</name>
    <dbReference type="NCBI Taxonomy" id="398199"/>
    <lineage>
        <taxon>Bacteria</taxon>
        <taxon>Bacillati</taxon>
        <taxon>Bacillota</taxon>
        <taxon>Clostridia</taxon>
        <taxon>Eubacteriales</taxon>
        <taxon>Clostridiaceae</taxon>
        <taxon>Proteiniclasticum</taxon>
    </lineage>
</organism>
<dbReference type="EMBL" id="FNDZ01000003">
    <property type="protein sequence ID" value="SDI60534.1"/>
    <property type="molecule type" value="Genomic_DNA"/>
</dbReference>
<dbReference type="InterPro" id="IPR036702">
    <property type="entry name" value="ComB-like_sf"/>
</dbReference>
<evidence type="ECO:0000256" key="6">
    <source>
        <dbReference type="ARBA" id="ARBA00022842"/>
    </source>
</evidence>
<dbReference type="GO" id="GO:0000287">
    <property type="term" value="F:magnesium ion binding"/>
    <property type="evidence" value="ECO:0007669"/>
    <property type="project" value="UniProtKB-UniRule"/>
</dbReference>
<accession>A0A1G8LXU2</accession>
<evidence type="ECO:0000256" key="8">
    <source>
        <dbReference type="HAMAP-Rule" id="MF_00490"/>
    </source>
</evidence>
<dbReference type="FunFam" id="3.90.1560.10:FF:000001">
    <property type="entry name" value="Probable 2-phosphosulfolactate phosphatase"/>
    <property type="match status" value="1"/>
</dbReference>
<evidence type="ECO:0000256" key="3">
    <source>
        <dbReference type="ARBA" id="ARBA00012953"/>
    </source>
</evidence>
<dbReference type="EC" id="3.1.3.71" evidence="3 8"/>
<dbReference type="InterPro" id="IPR005238">
    <property type="entry name" value="ComB-like"/>
</dbReference>
<evidence type="ECO:0000256" key="2">
    <source>
        <dbReference type="ARBA" id="ARBA00009997"/>
    </source>
</evidence>